<evidence type="ECO:0000313" key="4">
    <source>
        <dbReference type="Proteomes" id="UP000003744"/>
    </source>
</evidence>
<protein>
    <submittedName>
        <fullName evidence="3">Transposase</fullName>
    </submittedName>
</protein>
<dbReference type="HOGENOM" id="CLU_041900_1_0_9"/>
<sequence>MSNNYFITNLLNIKDENLNFSDGIHHKVIKGVTYTILTAKLEYSDQVCPHCGSNHNLIKYGFKSSNVRCSRAGDYPVIIDLKKQKMFCKSCNKYFLLETKIVDKHCNISNQIKRHILASLTKKLSMKDIGSNNYVSTTTVARFMAKLDNEFNVDFSYLPYHLSFDEFKSTKDAKGAMSFIYLDSDNHKVIDIVENRQLPYLRKYFLCYPRYVRDKVKTVCIDMYSPYISLIKELFVNAEIIIDRFHIIKLFTNSFNHTRIDTMKAYSTSNIKYKRLKKYWKHFLKPYKLLDPIHFFKRVHFPGSLVSDEDIVDISLNIDKTLKDTYECYQCLREDIEKRNFELFTFHLSYFKDKVNDKMKTSIDTCFYYLEYIKNSFIYDYSNGPIEGVNNFIKVLKRIAFGYSNFANFRTRIFITRNLLAN</sequence>
<dbReference type="InterPro" id="IPR047951">
    <property type="entry name" value="Transpos_ISL3"/>
</dbReference>
<proteinExistence type="predicted"/>
<organism evidence="3 4">
    <name type="scientific">Anaerococcus tetradius ATCC 35098</name>
    <dbReference type="NCBI Taxonomy" id="525255"/>
    <lineage>
        <taxon>Bacteria</taxon>
        <taxon>Bacillati</taxon>
        <taxon>Bacillota</taxon>
        <taxon>Tissierellia</taxon>
        <taxon>Tissierellales</taxon>
        <taxon>Peptoniphilaceae</taxon>
        <taxon>Anaerococcus</taxon>
    </lineage>
</organism>
<gene>
    <name evidence="3" type="ORF">HMPREF0077_1661</name>
</gene>
<dbReference type="RefSeq" id="WP_004836553.1">
    <property type="nucleotide sequence ID" value="NZ_GG666296.1"/>
</dbReference>
<dbReference type="Pfam" id="PF14690">
    <property type="entry name" value="Zn_ribbon_ISL3"/>
    <property type="match status" value="1"/>
</dbReference>
<dbReference type="Proteomes" id="UP000003744">
    <property type="component" value="Unassembled WGS sequence"/>
</dbReference>
<feature type="domain" description="Transposase IS204/IS1001/IS1096/IS1165 DDE" evidence="1">
    <location>
        <begin position="162"/>
        <end position="413"/>
    </location>
</feature>
<dbReference type="PANTHER" id="PTHR33498:SF1">
    <property type="entry name" value="TRANSPOSASE FOR INSERTION SEQUENCE ELEMENT IS1557"/>
    <property type="match status" value="1"/>
</dbReference>
<dbReference type="PANTHER" id="PTHR33498">
    <property type="entry name" value="TRANSPOSASE FOR INSERTION SEQUENCE ELEMENT IS1557"/>
    <property type="match status" value="1"/>
</dbReference>
<evidence type="ECO:0000313" key="3">
    <source>
        <dbReference type="EMBL" id="EEI82294.1"/>
    </source>
</evidence>
<dbReference type="EMBL" id="ACGC01000114">
    <property type="protein sequence ID" value="EEI82294.1"/>
    <property type="molecule type" value="Genomic_DNA"/>
</dbReference>
<comment type="caution">
    <text evidence="3">The sequence shown here is derived from an EMBL/GenBank/DDBJ whole genome shotgun (WGS) entry which is preliminary data.</text>
</comment>
<reference evidence="3 4" key="1">
    <citation type="submission" date="2009-01" db="EMBL/GenBank/DDBJ databases">
        <authorList>
            <person name="Qin X."/>
            <person name="Bachman B."/>
            <person name="Battles P."/>
            <person name="Bell A."/>
            <person name="Bess C."/>
            <person name="Bickham C."/>
            <person name="Chaboub L."/>
            <person name="Chen D."/>
            <person name="Coyle M."/>
            <person name="Deiros D.R."/>
            <person name="Dinh H."/>
            <person name="Forbes L."/>
            <person name="Fowler G."/>
            <person name="Francisco L."/>
            <person name="Fu Q."/>
            <person name="Gubbala S."/>
            <person name="Hale W."/>
            <person name="Han Y."/>
            <person name="Hemphill L."/>
            <person name="Highlander S.K."/>
            <person name="Hirani K."/>
            <person name="Hogues M."/>
            <person name="Jackson L."/>
            <person name="Jakkamsetti A."/>
            <person name="Javaid M."/>
            <person name="Jiang H."/>
            <person name="Korchina V."/>
            <person name="Kovar C."/>
            <person name="Lara F."/>
            <person name="Lee S."/>
            <person name="Mata R."/>
            <person name="Mathew T."/>
            <person name="Moen C."/>
            <person name="Morales K."/>
            <person name="Munidasa M."/>
            <person name="Nazareth L."/>
            <person name="Ngo R."/>
            <person name="Nguyen L."/>
            <person name="Okwuonu G."/>
            <person name="Ongeri F."/>
            <person name="Patil S."/>
            <person name="Petrosino J."/>
            <person name="Pham C."/>
            <person name="Pham P."/>
            <person name="Pu L.-L."/>
            <person name="Puazo M."/>
            <person name="Raj R."/>
            <person name="Reid J."/>
            <person name="Rouhana J."/>
            <person name="Saada N."/>
            <person name="Shang Y."/>
            <person name="Simmons D."/>
            <person name="Thornton R."/>
            <person name="Warren J."/>
            <person name="Weissenberger G."/>
            <person name="Zhang J."/>
            <person name="Zhang L."/>
            <person name="Zhou C."/>
            <person name="Zhu D."/>
            <person name="Muzny D."/>
            <person name="Worley K."/>
            <person name="Gibbs R."/>
        </authorList>
    </citation>
    <scope>NUCLEOTIDE SEQUENCE [LARGE SCALE GENOMIC DNA]</scope>
    <source>
        <strain evidence="3 4">ATCC 35098</strain>
    </source>
</reference>
<dbReference type="InterPro" id="IPR002560">
    <property type="entry name" value="Transposase_DDE"/>
</dbReference>
<dbReference type="Pfam" id="PF01610">
    <property type="entry name" value="DDE_Tnp_ISL3"/>
    <property type="match status" value="1"/>
</dbReference>
<dbReference type="eggNOG" id="COG3464">
    <property type="taxonomic scope" value="Bacteria"/>
</dbReference>
<evidence type="ECO:0000259" key="1">
    <source>
        <dbReference type="Pfam" id="PF01610"/>
    </source>
</evidence>
<dbReference type="InterPro" id="IPR029261">
    <property type="entry name" value="Transposase_Znf"/>
</dbReference>
<dbReference type="NCBIfam" id="NF033550">
    <property type="entry name" value="transpos_ISL3"/>
    <property type="match status" value="1"/>
</dbReference>
<name>C2CJK1_9FIRM</name>
<accession>C2CJK1</accession>
<dbReference type="AlphaFoldDB" id="C2CJK1"/>
<feature type="domain" description="Transposase IS204/IS1001/IS1096/IS1165 zinc-finger" evidence="2">
    <location>
        <begin position="46"/>
        <end position="91"/>
    </location>
</feature>
<evidence type="ECO:0000259" key="2">
    <source>
        <dbReference type="Pfam" id="PF14690"/>
    </source>
</evidence>